<evidence type="ECO:0000256" key="3">
    <source>
        <dbReference type="ARBA" id="ARBA00022989"/>
    </source>
</evidence>
<feature type="transmembrane region" description="Helical" evidence="6">
    <location>
        <begin position="159"/>
        <end position="184"/>
    </location>
</feature>
<dbReference type="GO" id="GO:0005886">
    <property type="term" value="C:plasma membrane"/>
    <property type="evidence" value="ECO:0007669"/>
    <property type="project" value="UniProtKB-SubCell"/>
</dbReference>
<keyword evidence="3 6" id="KW-1133">Transmembrane helix</keyword>
<organism evidence="8 9">
    <name type="scientific">Rhodococcus wratislaviensis</name>
    <name type="common">Tsukamurella wratislaviensis</name>
    <dbReference type="NCBI Taxonomy" id="44752"/>
    <lineage>
        <taxon>Bacteria</taxon>
        <taxon>Bacillati</taxon>
        <taxon>Actinomycetota</taxon>
        <taxon>Actinomycetes</taxon>
        <taxon>Mycobacteriales</taxon>
        <taxon>Nocardiaceae</taxon>
        <taxon>Rhodococcus</taxon>
    </lineage>
</organism>
<dbReference type="InterPro" id="IPR011701">
    <property type="entry name" value="MFS"/>
</dbReference>
<feature type="region of interest" description="Disordered" evidence="5">
    <location>
        <begin position="1"/>
        <end position="24"/>
    </location>
</feature>
<evidence type="ECO:0000259" key="7">
    <source>
        <dbReference type="PROSITE" id="PS50850"/>
    </source>
</evidence>
<name>A0A402CDD3_RHOWR</name>
<dbReference type="RefSeq" id="WP_124393666.1">
    <property type="nucleotide sequence ID" value="NZ_BHYM01000045.1"/>
</dbReference>
<feature type="transmembrane region" description="Helical" evidence="6">
    <location>
        <begin position="415"/>
        <end position="434"/>
    </location>
</feature>
<feature type="transmembrane region" description="Helical" evidence="6">
    <location>
        <begin position="261"/>
        <end position="282"/>
    </location>
</feature>
<evidence type="ECO:0000313" key="9">
    <source>
        <dbReference type="Proteomes" id="UP000287519"/>
    </source>
</evidence>
<keyword evidence="9" id="KW-1185">Reference proteome</keyword>
<feature type="transmembrane region" description="Helical" evidence="6">
    <location>
        <begin position="190"/>
        <end position="210"/>
    </location>
</feature>
<evidence type="ECO:0000256" key="2">
    <source>
        <dbReference type="ARBA" id="ARBA00022692"/>
    </source>
</evidence>
<feature type="transmembrane region" description="Helical" evidence="6">
    <location>
        <begin position="330"/>
        <end position="348"/>
    </location>
</feature>
<dbReference type="OrthoDB" id="9771451at2"/>
<feature type="transmembrane region" description="Helical" evidence="6">
    <location>
        <begin position="67"/>
        <end position="90"/>
    </location>
</feature>
<comment type="caution">
    <text evidence="8">The sequence shown here is derived from an EMBL/GenBank/DDBJ whole genome shotgun (WGS) entry which is preliminary data.</text>
</comment>
<comment type="subcellular location">
    <subcellularLocation>
        <location evidence="1">Cell membrane</location>
        <topology evidence="1">Multi-pass membrane protein</topology>
    </subcellularLocation>
</comment>
<dbReference type="AlphaFoldDB" id="A0A402CDD3"/>
<dbReference type="PROSITE" id="PS50850">
    <property type="entry name" value="MFS"/>
    <property type="match status" value="1"/>
</dbReference>
<accession>A0A402CDD3</accession>
<evidence type="ECO:0000313" key="8">
    <source>
        <dbReference type="EMBL" id="GCE41605.1"/>
    </source>
</evidence>
<dbReference type="GO" id="GO:0022857">
    <property type="term" value="F:transmembrane transporter activity"/>
    <property type="evidence" value="ECO:0007669"/>
    <property type="project" value="InterPro"/>
</dbReference>
<dbReference type="Pfam" id="PF07690">
    <property type="entry name" value="MFS_1"/>
    <property type="match status" value="1"/>
</dbReference>
<evidence type="ECO:0000256" key="1">
    <source>
        <dbReference type="ARBA" id="ARBA00004651"/>
    </source>
</evidence>
<feature type="transmembrane region" description="Helical" evidence="6">
    <location>
        <begin position="34"/>
        <end position="61"/>
    </location>
</feature>
<feature type="transmembrane region" description="Helical" evidence="6">
    <location>
        <begin position="102"/>
        <end position="121"/>
    </location>
</feature>
<dbReference type="SUPFAM" id="SSF103473">
    <property type="entry name" value="MFS general substrate transporter"/>
    <property type="match status" value="1"/>
</dbReference>
<dbReference type="InterPro" id="IPR020846">
    <property type="entry name" value="MFS_dom"/>
</dbReference>
<dbReference type="Proteomes" id="UP000287519">
    <property type="component" value="Unassembled WGS sequence"/>
</dbReference>
<gene>
    <name evidence="8" type="ORF">Rhow_005264</name>
</gene>
<feature type="compositionally biased region" description="Low complexity" evidence="5">
    <location>
        <begin position="1"/>
        <end position="12"/>
    </location>
</feature>
<proteinExistence type="predicted"/>
<protein>
    <submittedName>
        <fullName evidence="8">Nitrate/nitrite transporter</fullName>
    </submittedName>
</protein>
<reference evidence="8 9" key="1">
    <citation type="submission" date="2018-11" db="EMBL/GenBank/DDBJ databases">
        <title>Microbial catabolism of amino acid.</title>
        <authorList>
            <person name="Hibi M."/>
            <person name="Ogawa J."/>
        </authorList>
    </citation>
    <scope>NUCLEOTIDE SEQUENCE [LARGE SCALE GENOMIC DNA]</scope>
    <source>
        <strain evidence="8 9">C31-06</strain>
    </source>
</reference>
<feature type="domain" description="Major facilitator superfamily (MFS) profile" evidence="7">
    <location>
        <begin position="36"/>
        <end position="439"/>
    </location>
</feature>
<dbReference type="InterPro" id="IPR052952">
    <property type="entry name" value="MFS-Transporter"/>
</dbReference>
<evidence type="ECO:0000256" key="6">
    <source>
        <dbReference type="SAM" id="Phobius"/>
    </source>
</evidence>
<dbReference type="Gene3D" id="1.20.1250.20">
    <property type="entry name" value="MFS general substrate transporter like domains"/>
    <property type="match status" value="2"/>
</dbReference>
<sequence length="439" mass="46542">MEPVNPTSTVESSPPPPSTTAPASKFSQTPIYSWWVMAVSILCFVTFFVGLNTVAVFGPVIRDEWSLSASSLSMLTLASMVTFCVIPVLAGSVAADMGVHRVLIVGMALNVAFGVLCITVGDSYTWMLLLRLLQGCSGGVMISTLAVHSSLWFPKNRRGFATGILMGFVGVAFSITAFVGPSLLDLGMSWQAATMWMTVVPGIVCTILFCTTVRDFNRTYPGAATMDDLLESPADPSRRSTRFASLPRPATVREVLTNRRVWIISLYGAGTAVYLYGLAYALPLFLTENKGLTLAAASSLIGLTFFFKLVAAPVGGLMSDIYFKGERYQTMMIGAGVAGVLILAVPFVSGGLLAISLITMFFFASLYGGTFYTWAADLAAPGAEYKVSGMIFTLCNVGSAASAPMLGAVTDISGSASYAIFLVGAIGILSVFCAKYSRI</sequence>
<dbReference type="PANTHER" id="PTHR23527">
    <property type="entry name" value="BLL3282 PROTEIN"/>
    <property type="match status" value="1"/>
</dbReference>
<dbReference type="PANTHER" id="PTHR23527:SF1">
    <property type="entry name" value="BLL3282 PROTEIN"/>
    <property type="match status" value="1"/>
</dbReference>
<dbReference type="InterPro" id="IPR036259">
    <property type="entry name" value="MFS_trans_sf"/>
</dbReference>
<feature type="transmembrane region" description="Helical" evidence="6">
    <location>
        <begin position="127"/>
        <end position="147"/>
    </location>
</feature>
<evidence type="ECO:0000256" key="5">
    <source>
        <dbReference type="SAM" id="MobiDB-lite"/>
    </source>
</evidence>
<feature type="transmembrane region" description="Helical" evidence="6">
    <location>
        <begin position="294"/>
        <end position="318"/>
    </location>
</feature>
<keyword evidence="4 6" id="KW-0472">Membrane</keyword>
<evidence type="ECO:0000256" key="4">
    <source>
        <dbReference type="ARBA" id="ARBA00023136"/>
    </source>
</evidence>
<dbReference type="EMBL" id="BHYM01000045">
    <property type="protein sequence ID" value="GCE41605.1"/>
    <property type="molecule type" value="Genomic_DNA"/>
</dbReference>
<keyword evidence="2 6" id="KW-0812">Transmembrane</keyword>